<accession>A0A4Q5LR49</accession>
<evidence type="ECO:0000313" key="1">
    <source>
        <dbReference type="EMBL" id="RYU91897.1"/>
    </source>
</evidence>
<name>A0A4Q5LR49_9SPHI</name>
<dbReference type="OrthoDB" id="825403at2"/>
<dbReference type="Proteomes" id="UP000293331">
    <property type="component" value="Unassembled WGS sequence"/>
</dbReference>
<proteinExistence type="predicted"/>
<sequence length="152" mass="17280">MKKIRLDGALMLLFTLITLSFTTSGFTNRFGLDSYEIYLNNRLLMKQYVNQPLNLRVLQLEKTQQNDKLQIAYTHCINKGTGTGRAVALKDENGNTLHKWSFTNAAGSGPKMTIAVKDLLQLQKKNPGHELSLYYTAHELPKGEMISMIRFK</sequence>
<dbReference type="EMBL" id="SEWG01000001">
    <property type="protein sequence ID" value="RYU91897.1"/>
    <property type="molecule type" value="Genomic_DNA"/>
</dbReference>
<protein>
    <submittedName>
        <fullName evidence="1">Uncharacterized protein</fullName>
    </submittedName>
</protein>
<dbReference type="AlphaFoldDB" id="A0A4Q5LR49"/>
<organism evidence="1 2">
    <name type="scientific">Mucilaginibacter terrigena</name>
    <dbReference type="NCBI Taxonomy" id="2492395"/>
    <lineage>
        <taxon>Bacteria</taxon>
        <taxon>Pseudomonadati</taxon>
        <taxon>Bacteroidota</taxon>
        <taxon>Sphingobacteriia</taxon>
        <taxon>Sphingobacteriales</taxon>
        <taxon>Sphingobacteriaceae</taxon>
        <taxon>Mucilaginibacter</taxon>
    </lineage>
</organism>
<evidence type="ECO:0000313" key="2">
    <source>
        <dbReference type="Proteomes" id="UP000293331"/>
    </source>
</evidence>
<gene>
    <name evidence="1" type="ORF">EWM62_00180</name>
</gene>
<comment type="caution">
    <text evidence="1">The sequence shown here is derived from an EMBL/GenBank/DDBJ whole genome shotgun (WGS) entry which is preliminary data.</text>
</comment>
<dbReference type="RefSeq" id="WP_129874627.1">
    <property type="nucleotide sequence ID" value="NZ_SEWG01000001.1"/>
</dbReference>
<keyword evidence="2" id="KW-1185">Reference proteome</keyword>
<reference evidence="1 2" key="1">
    <citation type="submission" date="2019-02" db="EMBL/GenBank/DDBJ databases">
        <title>Bacterial novel species Mucilaginibacter sp. 17JY9-4 isolated from soil.</title>
        <authorList>
            <person name="Jung H.-Y."/>
        </authorList>
    </citation>
    <scope>NUCLEOTIDE SEQUENCE [LARGE SCALE GENOMIC DNA]</scope>
    <source>
        <strain evidence="1 2">17JY9-4</strain>
    </source>
</reference>